<keyword evidence="3 12" id="KW-0645">Protease</keyword>
<dbReference type="EMBL" id="AALD02000005">
    <property type="protein sequence ID" value="EEQ11899.1"/>
    <property type="molecule type" value="Genomic_DNA"/>
</dbReference>
<keyword evidence="9" id="KW-0732">Signal</keyword>
<feature type="domain" description="Peptidase M16 C-terminal" evidence="11">
    <location>
        <begin position="702"/>
        <end position="879"/>
    </location>
</feature>
<dbReference type="Pfam" id="PF00675">
    <property type="entry name" value="Peptidase_M16"/>
    <property type="match status" value="1"/>
</dbReference>
<dbReference type="GO" id="GO:0008233">
    <property type="term" value="F:peptidase activity"/>
    <property type="evidence" value="ECO:0007669"/>
    <property type="project" value="UniProtKB-KW"/>
</dbReference>
<evidence type="ECO:0000256" key="7">
    <source>
        <dbReference type="ARBA" id="ARBA00023049"/>
    </source>
</evidence>
<dbReference type="Pfam" id="PF05193">
    <property type="entry name" value="Peptidase_M16_C"/>
    <property type="match status" value="2"/>
</dbReference>
<dbReference type="InterPro" id="IPR011765">
    <property type="entry name" value="Pept_M16_N"/>
</dbReference>
<evidence type="ECO:0000256" key="4">
    <source>
        <dbReference type="ARBA" id="ARBA00022723"/>
    </source>
</evidence>
<accession>A0ABM9YDD2</accession>
<sequence length="949" mass="106106">MRIPVFCLILAWGLPASAADSSSAQEPSVQEQKLPVRADLQHLTLDNGLQVYLLPRDQPGVELRLLVNSGSLQESEAQRGLAHFVEHMAFKGTTHFPGTSSFKSLEKQGITLGSHVNAVTSLNATTYKLSLPNADEKQLTLGLRILADWAQGISFDPLAFDKERQVIVEEWRLRQGVGFRINQALERLRYHGSRYSERDPIGLLEVVRQAPVSEAINYYQQWYQPQRMALVVVGRFDADNLRQQIKSLFAMPAPKLSASKLSASKLSAPKQSARDEADWQTFTPQSGLLLSTVFDAEQGTRIIQLALQRDLAAPLNSANGQWRDLLDTLWLIIFNQRLSLLVDNELLSVASINQQGALLDNRRIQHLMIARPQGSDYNGTLRQLFTELQRMATTPVSDAELKAARQQILTKLSQQAAGESRYQHDYLADNLTTAIEFDLPMLNKQQQLAMTQTWLEAVGPQHVQAQVAELLEKGSARLALIGPDSDQSQVDKKQLAAMWNSIRQSTPGAFTLKPKPVTLMVTPPPAGKVVQRQTLPIPDTQLWTLSNGIRVIIKANNRLKDDVQLSLRIPGGRSLEDDQHIGEVNWAMRLPEVSGYSQYNPRQLAQLAKQSEVAIAPYDEMLFHGLRGSAPADKLESLLQLLYLKITAPQFAVDKLAQQKQSFALGLEKQPVERRFLDSITQAGYQQGERLLVTATGPWRDFTVAGLEQRHRQLFSAPQDMTVTLSGALDEKRLQPLVEQWLGGLPPSEQRLQWRDWAIKPLNQAMSHDYPLASSPKTMVSMQFSTEAQWSQPNQLALQLLDKVVTLRLRYAMREQASGIYTLGFSQLLAKLPQPYYLARLNFTSAPERAQEMAQMAQQVLLQIAAEGITPSELDKAKKAWWIEQEASRTSASYWTDALAQVASDDGNFALLAQEEPQLKAVSLEQVNQLAAQWLGRNPKVFSLSPAKT</sequence>
<evidence type="ECO:0000256" key="2">
    <source>
        <dbReference type="ARBA" id="ARBA00007261"/>
    </source>
</evidence>
<proteinExistence type="inferred from homology"/>
<keyword evidence="5" id="KW-0378">Hydrolase</keyword>
<feature type="domain" description="Peptidase M16 C-terminal" evidence="11">
    <location>
        <begin position="216"/>
        <end position="251"/>
    </location>
</feature>
<comment type="similarity">
    <text evidence="2 8">Belongs to the peptidase M16 family.</text>
</comment>
<protein>
    <submittedName>
        <fullName evidence="12">Exported protease</fullName>
    </submittedName>
</protein>
<dbReference type="SUPFAM" id="SSF63411">
    <property type="entry name" value="LuxS/MPP-like metallohydrolase"/>
    <property type="match status" value="4"/>
</dbReference>
<keyword evidence="7" id="KW-0482">Metalloprotease</keyword>
<evidence type="ECO:0000259" key="11">
    <source>
        <dbReference type="Pfam" id="PF05193"/>
    </source>
</evidence>
<evidence type="ECO:0000256" key="8">
    <source>
        <dbReference type="RuleBase" id="RU004447"/>
    </source>
</evidence>
<dbReference type="InterPro" id="IPR011249">
    <property type="entry name" value="Metalloenz_LuxS/M16"/>
</dbReference>
<name>A0ABM9YDD2_YERMW</name>
<dbReference type="PANTHER" id="PTHR43690">
    <property type="entry name" value="NARDILYSIN"/>
    <property type="match status" value="1"/>
</dbReference>
<organism evidence="12 13">
    <name type="scientific">Yersinia mollaretii (strain ATCC 43969 / DSM 18520 / CIP 103324 / CNY 7263 / WAIP 204)</name>
    <dbReference type="NCBI Taxonomy" id="349967"/>
    <lineage>
        <taxon>Bacteria</taxon>
        <taxon>Pseudomonadati</taxon>
        <taxon>Pseudomonadota</taxon>
        <taxon>Gammaproteobacteria</taxon>
        <taxon>Enterobacterales</taxon>
        <taxon>Yersiniaceae</taxon>
        <taxon>Yersinia</taxon>
    </lineage>
</organism>
<evidence type="ECO:0000256" key="1">
    <source>
        <dbReference type="ARBA" id="ARBA00001947"/>
    </source>
</evidence>
<feature type="domain" description="Peptidase M16 N-terminal" evidence="10">
    <location>
        <begin position="59"/>
        <end position="170"/>
    </location>
</feature>
<keyword evidence="4" id="KW-0479">Metal-binding</keyword>
<evidence type="ECO:0000313" key="12">
    <source>
        <dbReference type="EMBL" id="EEQ11899.1"/>
    </source>
</evidence>
<evidence type="ECO:0000313" key="13">
    <source>
        <dbReference type="Proteomes" id="UP000003027"/>
    </source>
</evidence>
<dbReference type="Gene3D" id="3.30.830.10">
    <property type="entry name" value="Metalloenzyme, LuxS/M16 peptidase-like"/>
    <property type="match status" value="4"/>
</dbReference>
<dbReference type="PROSITE" id="PS00143">
    <property type="entry name" value="INSULINASE"/>
    <property type="match status" value="1"/>
</dbReference>
<comment type="caution">
    <text evidence="12">The sequence shown here is derived from an EMBL/GenBank/DDBJ whole genome shotgun (WGS) entry which is preliminary data.</text>
</comment>
<comment type="cofactor">
    <cofactor evidence="1">
        <name>Zn(2+)</name>
        <dbReference type="ChEBI" id="CHEBI:29105"/>
    </cofactor>
</comment>
<reference evidence="12" key="1">
    <citation type="submission" date="2008-12" db="EMBL/GenBank/DDBJ databases">
        <title>Annotation of the Yersinia mollaretii ATCC 43969 genome.</title>
        <authorList>
            <person name="Read T.D."/>
            <person name="Akmal A."/>
            <person name="Bishop-Lilly K."/>
            <person name="Chen P.E."/>
            <person name="Cook C."/>
            <person name="Kiley M.P."/>
            <person name="Lentz S."/>
            <person name="Mateczun A."/>
            <person name="Nagarajan N."/>
            <person name="Nolan N."/>
            <person name="Osborne B.I."/>
            <person name="Pop M."/>
            <person name="Sozhamannan S."/>
            <person name="Stewart A.C."/>
            <person name="Sulakvelidze A."/>
            <person name="Thomason B."/>
            <person name="Willner K."/>
            <person name="Zwick M.E."/>
        </authorList>
    </citation>
    <scope>NUCLEOTIDE SEQUENCE [LARGE SCALE GENOMIC DNA]</scope>
    <source>
        <strain evidence="12">ATCC 43969</strain>
    </source>
</reference>
<evidence type="ECO:0000256" key="5">
    <source>
        <dbReference type="ARBA" id="ARBA00022801"/>
    </source>
</evidence>
<feature type="signal peptide" evidence="9">
    <location>
        <begin position="1"/>
        <end position="18"/>
    </location>
</feature>
<dbReference type="Proteomes" id="UP000003027">
    <property type="component" value="Unassembled WGS sequence"/>
</dbReference>
<evidence type="ECO:0000256" key="6">
    <source>
        <dbReference type="ARBA" id="ARBA00022833"/>
    </source>
</evidence>
<gene>
    <name evidence="12" type="ORF">ymoll0001_4900</name>
</gene>
<dbReference type="GO" id="GO:0006508">
    <property type="term" value="P:proteolysis"/>
    <property type="evidence" value="ECO:0007669"/>
    <property type="project" value="UniProtKB-KW"/>
</dbReference>
<evidence type="ECO:0000259" key="10">
    <source>
        <dbReference type="Pfam" id="PF00675"/>
    </source>
</evidence>
<dbReference type="InterPro" id="IPR001431">
    <property type="entry name" value="Pept_M16_Zn_BS"/>
</dbReference>
<evidence type="ECO:0000256" key="9">
    <source>
        <dbReference type="SAM" id="SignalP"/>
    </source>
</evidence>
<dbReference type="InterPro" id="IPR007863">
    <property type="entry name" value="Peptidase_M16_C"/>
</dbReference>
<dbReference type="PANTHER" id="PTHR43690:SF17">
    <property type="entry name" value="PROTEIN YHJJ"/>
    <property type="match status" value="1"/>
</dbReference>
<dbReference type="InterPro" id="IPR050626">
    <property type="entry name" value="Peptidase_M16"/>
</dbReference>
<feature type="chain" id="PRO_5046923898" evidence="9">
    <location>
        <begin position="19"/>
        <end position="949"/>
    </location>
</feature>
<keyword evidence="13" id="KW-1185">Reference proteome</keyword>
<evidence type="ECO:0000256" key="3">
    <source>
        <dbReference type="ARBA" id="ARBA00022670"/>
    </source>
</evidence>
<keyword evidence="6" id="KW-0862">Zinc</keyword>